<evidence type="ECO:0000313" key="2">
    <source>
        <dbReference type="Proteomes" id="UP000095280"/>
    </source>
</evidence>
<dbReference type="Proteomes" id="UP000095280">
    <property type="component" value="Unplaced"/>
</dbReference>
<dbReference type="WBParaSite" id="maker-uti_cns_0007102-snap-gene-0.4-mRNA-1">
    <property type="protein sequence ID" value="maker-uti_cns_0007102-snap-gene-0.4-mRNA-1"/>
    <property type="gene ID" value="maker-uti_cns_0007102-snap-gene-0.4"/>
</dbReference>
<name>A0A1I8HPK2_9PLAT</name>
<organism evidence="2 3">
    <name type="scientific">Macrostomum lignano</name>
    <dbReference type="NCBI Taxonomy" id="282301"/>
    <lineage>
        <taxon>Eukaryota</taxon>
        <taxon>Metazoa</taxon>
        <taxon>Spiralia</taxon>
        <taxon>Lophotrochozoa</taxon>
        <taxon>Platyhelminthes</taxon>
        <taxon>Rhabditophora</taxon>
        <taxon>Macrostomorpha</taxon>
        <taxon>Macrostomida</taxon>
        <taxon>Macrostomidae</taxon>
        <taxon>Macrostomum</taxon>
    </lineage>
</organism>
<dbReference type="AlphaFoldDB" id="A0A1I8HPK2"/>
<reference evidence="3" key="1">
    <citation type="submission" date="2016-11" db="UniProtKB">
        <authorList>
            <consortium name="WormBaseParasite"/>
        </authorList>
    </citation>
    <scope>IDENTIFICATION</scope>
</reference>
<proteinExistence type="predicted"/>
<evidence type="ECO:0000256" key="1">
    <source>
        <dbReference type="SAM" id="Coils"/>
    </source>
</evidence>
<feature type="coiled-coil region" evidence="1">
    <location>
        <begin position="94"/>
        <end position="125"/>
    </location>
</feature>
<protein>
    <submittedName>
        <fullName evidence="3">t-SNARE coiled-coil homology domain-containing protein</fullName>
    </submittedName>
</protein>
<keyword evidence="2" id="KW-1185">Reference proteome</keyword>
<accession>A0A1I8HPK2</accession>
<sequence length="144" mass="16577">MRSRMWPTVITTLRRVIQFTMLLKFRQAPAMMQTQQPHHHAVAPEFPLYIPKPGRPPTGADSDRRPPLLTAPTRMAELWDRLLLLLASRVEGLAQQLRLDVNRLNESLKSELQELDGAIQQHQRVNALQSDIRRGQGQKVLKTF</sequence>
<keyword evidence="1" id="KW-0175">Coiled coil</keyword>
<evidence type="ECO:0000313" key="3">
    <source>
        <dbReference type="WBParaSite" id="maker-uti_cns_0007102-snap-gene-0.4-mRNA-1"/>
    </source>
</evidence>